<keyword evidence="2" id="KW-0547">Nucleotide-binding</keyword>
<dbReference type="Proteomes" id="UP000034705">
    <property type="component" value="Unassembled WGS sequence"/>
</dbReference>
<dbReference type="InterPro" id="IPR027417">
    <property type="entry name" value="P-loop_NTPase"/>
</dbReference>
<dbReference type="SUPFAM" id="SSF52540">
    <property type="entry name" value="P-loop containing nucleoside triphosphate hydrolases"/>
    <property type="match status" value="2"/>
</dbReference>
<dbReference type="InterPro" id="IPR050611">
    <property type="entry name" value="ABCF"/>
</dbReference>
<evidence type="ECO:0000256" key="1">
    <source>
        <dbReference type="ARBA" id="ARBA00022737"/>
    </source>
</evidence>
<organism evidence="5 6">
    <name type="scientific">Candidatus Uhrbacteria bacterium GW2011_GWF2_46_218</name>
    <dbReference type="NCBI Taxonomy" id="1619001"/>
    <lineage>
        <taxon>Bacteria</taxon>
        <taxon>Candidatus Uhriibacteriota</taxon>
    </lineage>
</organism>
<evidence type="ECO:0000256" key="2">
    <source>
        <dbReference type="ARBA" id="ARBA00022741"/>
    </source>
</evidence>
<dbReference type="EMBL" id="LCMG01000002">
    <property type="protein sequence ID" value="KKU34221.1"/>
    <property type="molecule type" value="Genomic_DNA"/>
</dbReference>
<comment type="caution">
    <text evidence="5">The sequence shown here is derived from an EMBL/GenBank/DDBJ whole genome shotgun (WGS) entry which is preliminary data.</text>
</comment>
<evidence type="ECO:0000313" key="5">
    <source>
        <dbReference type="EMBL" id="KKU34221.1"/>
    </source>
</evidence>
<dbReference type="SMART" id="SM00382">
    <property type="entry name" value="AAA"/>
    <property type="match status" value="2"/>
</dbReference>
<name>A0A0G1PN94_9BACT</name>
<gene>
    <name evidence="5" type="ORF">UX45_C0002G0018</name>
</gene>
<dbReference type="PROSITE" id="PS50893">
    <property type="entry name" value="ABC_TRANSPORTER_2"/>
    <property type="match status" value="1"/>
</dbReference>
<dbReference type="GO" id="GO:0016887">
    <property type="term" value="F:ATP hydrolysis activity"/>
    <property type="evidence" value="ECO:0007669"/>
    <property type="project" value="InterPro"/>
</dbReference>
<sequence>MVSEYSRGDREAHSESERLSQCLVRHIVDVKPQWHGTREHKAQIGDTAVAAIEARVSRCDPPLEVSQLKLEKGKSIVLVGPNGSGKSTLFDAIMGRAHARFDEGSFGYGRGVHQKETLRIARLDQEEILDSIKEMTARQVLDLAIDHFQAEFPVDWNAMEKYEQNLANDEAHVRIESLMSQVGHLFEIEQFLGRKVCELSGGERTKLSLLMLLSSEPDVLLLDEPTNHLDLESIAKLTGLFDTYKRAGVSVVNVSHVEWFLQLAGEDGTVELQVEKNRRVAMSSQSPYRKFMKREKRRPLMTGAITWQTEGVGKSAGISPFDADFSFAVPNSPLHAVELPAISSGDLTVFSGKNGTGKTKMMEAMADPHFKSIRREKGTQVAYLPQFWPEQIANGTVENFFLWVKEQVNRYSDKTAERFKKELRQVGFGNGTRDLLREPITSFSGGEQRLLWFVAASIFEGTNVLVLDEPSNHMDEATMHSVLKAIQDFPGSVILSTHDLRLMEELEKYSGKSRNGVQNIVFMRDGEDAVLVKSDESPLEYAKATFERGRKKAGRVKVA</sequence>
<dbReference type="Pfam" id="PF00005">
    <property type="entry name" value="ABC_tran"/>
    <property type="match status" value="2"/>
</dbReference>
<proteinExistence type="predicted"/>
<evidence type="ECO:0000256" key="3">
    <source>
        <dbReference type="ARBA" id="ARBA00022840"/>
    </source>
</evidence>
<protein>
    <submittedName>
        <fullName evidence="5">ABC transporter-like protein</fullName>
    </submittedName>
</protein>
<dbReference type="InterPro" id="IPR003439">
    <property type="entry name" value="ABC_transporter-like_ATP-bd"/>
</dbReference>
<dbReference type="Gene3D" id="3.40.50.300">
    <property type="entry name" value="P-loop containing nucleotide triphosphate hydrolases"/>
    <property type="match status" value="2"/>
</dbReference>
<dbReference type="InterPro" id="IPR017871">
    <property type="entry name" value="ABC_transporter-like_CS"/>
</dbReference>
<keyword evidence="3" id="KW-0067">ATP-binding</keyword>
<keyword evidence="1" id="KW-0677">Repeat</keyword>
<dbReference type="InterPro" id="IPR003593">
    <property type="entry name" value="AAA+_ATPase"/>
</dbReference>
<evidence type="ECO:0000313" key="6">
    <source>
        <dbReference type="Proteomes" id="UP000034705"/>
    </source>
</evidence>
<dbReference type="PANTHER" id="PTHR19211">
    <property type="entry name" value="ATP-BINDING TRANSPORT PROTEIN-RELATED"/>
    <property type="match status" value="1"/>
</dbReference>
<dbReference type="AlphaFoldDB" id="A0A0G1PN94"/>
<evidence type="ECO:0000259" key="4">
    <source>
        <dbReference type="PROSITE" id="PS50893"/>
    </source>
</evidence>
<reference evidence="5 6" key="1">
    <citation type="journal article" date="2015" name="Nature">
        <title>rRNA introns, odd ribosomes, and small enigmatic genomes across a large radiation of phyla.</title>
        <authorList>
            <person name="Brown C.T."/>
            <person name="Hug L.A."/>
            <person name="Thomas B.C."/>
            <person name="Sharon I."/>
            <person name="Castelle C.J."/>
            <person name="Singh A."/>
            <person name="Wilkins M.J."/>
            <person name="Williams K.H."/>
            <person name="Banfield J.F."/>
        </authorList>
    </citation>
    <scope>NUCLEOTIDE SEQUENCE [LARGE SCALE GENOMIC DNA]</scope>
</reference>
<feature type="domain" description="ABC transporter" evidence="4">
    <location>
        <begin position="42"/>
        <end position="304"/>
    </location>
</feature>
<dbReference type="GO" id="GO:0005524">
    <property type="term" value="F:ATP binding"/>
    <property type="evidence" value="ECO:0007669"/>
    <property type="project" value="UniProtKB-KW"/>
</dbReference>
<dbReference type="PROSITE" id="PS00211">
    <property type="entry name" value="ABC_TRANSPORTER_1"/>
    <property type="match status" value="2"/>
</dbReference>
<dbReference type="PANTHER" id="PTHR19211:SF95">
    <property type="entry name" value="ABC TRANSPORTER F FAMILY MEMBER 2"/>
    <property type="match status" value="1"/>
</dbReference>
<accession>A0A0G1PN94</accession>